<organism evidence="2 3">
    <name type="scientific">Thalassiosira oceanica</name>
    <name type="common">Marine diatom</name>
    <dbReference type="NCBI Taxonomy" id="159749"/>
    <lineage>
        <taxon>Eukaryota</taxon>
        <taxon>Sar</taxon>
        <taxon>Stramenopiles</taxon>
        <taxon>Ochrophyta</taxon>
        <taxon>Bacillariophyta</taxon>
        <taxon>Coscinodiscophyceae</taxon>
        <taxon>Thalassiosirophycidae</taxon>
        <taxon>Thalassiosirales</taxon>
        <taxon>Thalassiosiraceae</taxon>
        <taxon>Thalassiosira</taxon>
    </lineage>
</organism>
<dbReference type="EMBL" id="AGNL01017345">
    <property type="protein sequence ID" value="EJK64357.1"/>
    <property type="molecule type" value="Genomic_DNA"/>
</dbReference>
<name>K0T1M0_THAOC</name>
<feature type="compositionally biased region" description="Basic and acidic residues" evidence="1">
    <location>
        <begin position="12"/>
        <end position="23"/>
    </location>
</feature>
<feature type="non-terminal residue" evidence="2">
    <location>
        <position position="172"/>
    </location>
</feature>
<evidence type="ECO:0000256" key="1">
    <source>
        <dbReference type="SAM" id="MobiDB-lite"/>
    </source>
</evidence>
<accession>K0T1M0</accession>
<dbReference type="AlphaFoldDB" id="K0T1M0"/>
<reference evidence="2 3" key="1">
    <citation type="journal article" date="2012" name="Genome Biol.">
        <title>Genome and low-iron response of an oceanic diatom adapted to chronic iron limitation.</title>
        <authorList>
            <person name="Lommer M."/>
            <person name="Specht M."/>
            <person name="Roy A.S."/>
            <person name="Kraemer L."/>
            <person name="Andreson R."/>
            <person name="Gutowska M.A."/>
            <person name="Wolf J."/>
            <person name="Bergner S.V."/>
            <person name="Schilhabel M.B."/>
            <person name="Klostermeier U.C."/>
            <person name="Beiko R.G."/>
            <person name="Rosenstiel P."/>
            <person name="Hippler M."/>
            <person name="Laroche J."/>
        </authorList>
    </citation>
    <scope>NUCLEOTIDE SEQUENCE [LARGE SCALE GENOMIC DNA]</scope>
    <source>
        <strain evidence="2 3">CCMP1005</strain>
    </source>
</reference>
<feature type="compositionally biased region" description="Acidic residues" evidence="1">
    <location>
        <begin position="101"/>
        <end position="113"/>
    </location>
</feature>
<gene>
    <name evidence="2" type="ORF">THAOC_14918</name>
</gene>
<dbReference type="Proteomes" id="UP000266841">
    <property type="component" value="Unassembled WGS sequence"/>
</dbReference>
<feature type="region of interest" description="Disordered" evidence="1">
    <location>
        <begin position="12"/>
        <end position="55"/>
    </location>
</feature>
<keyword evidence="3" id="KW-1185">Reference proteome</keyword>
<protein>
    <submittedName>
        <fullName evidence="2">Uncharacterized protein</fullName>
    </submittedName>
</protein>
<feature type="region of interest" description="Disordered" evidence="1">
    <location>
        <begin position="73"/>
        <end position="119"/>
    </location>
</feature>
<comment type="caution">
    <text evidence="2">The sequence shown here is derived from an EMBL/GenBank/DDBJ whole genome shotgun (WGS) entry which is preliminary data.</text>
</comment>
<evidence type="ECO:0000313" key="3">
    <source>
        <dbReference type="Proteomes" id="UP000266841"/>
    </source>
</evidence>
<proteinExistence type="predicted"/>
<sequence>MDRRLVSLVRQTERYGERLHRGGDGPARPSSSSGGGMTIEEALSSGLEERAAKRRGADYARMHADMVYDADYFSAADGGSPVHGTRRRARRETPSPGGGDDASDGGDGGDDGPYEPTESELAAAAGLEENEELLASFRAQDRDEVDREVATLLSERDMDLDELLRRMTGPGG</sequence>
<evidence type="ECO:0000313" key="2">
    <source>
        <dbReference type="EMBL" id="EJK64357.1"/>
    </source>
</evidence>